<evidence type="ECO:0000313" key="3">
    <source>
        <dbReference type="EMBL" id="HIH69939.1"/>
    </source>
</evidence>
<organism evidence="3 4">
    <name type="scientific">Methermicoccus shengliensis</name>
    <dbReference type="NCBI Taxonomy" id="660064"/>
    <lineage>
        <taxon>Archaea</taxon>
        <taxon>Methanobacteriati</taxon>
        <taxon>Methanobacteriota</taxon>
        <taxon>Stenosarchaea group</taxon>
        <taxon>Methanomicrobia</taxon>
        <taxon>Methanosarcinales</taxon>
        <taxon>Methermicoccaceae</taxon>
        <taxon>Methermicoccus</taxon>
    </lineage>
</organism>
<evidence type="ECO:0000259" key="2">
    <source>
        <dbReference type="Pfam" id="PF18481"/>
    </source>
</evidence>
<gene>
    <name evidence="3" type="ORF">HA299_04930</name>
</gene>
<dbReference type="Pfam" id="PF04256">
    <property type="entry name" value="DUF434"/>
    <property type="match status" value="1"/>
</dbReference>
<protein>
    <submittedName>
        <fullName evidence="3">DUF434 domain-containing protein</fullName>
    </submittedName>
</protein>
<dbReference type="Pfam" id="PF18481">
    <property type="entry name" value="DUF5616"/>
    <property type="match status" value="1"/>
</dbReference>
<dbReference type="EMBL" id="DUIH01000016">
    <property type="protein sequence ID" value="HIH69939.1"/>
    <property type="molecule type" value="Genomic_DNA"/>
</dbReference>
<evidence type="ECO:0000313" key="4">
    <source>
        <dbReference type="Proteomes" id="UP000600363"/>
    </source>
</evidence>
<sequence>MISLTLPEFLQRPAEDLRLLLDRGYRKQHALQFVSDHYRLESRWRYVLSRAVHSTSTVKMRAKKKISCGALKGEVLWVDGHNVLITIESVLRGNELFLCDDGFLRDTRGVFRSFRLTETTIEAVRLVIGFLRKSEVKEVHFVFDRRLSRSGELAAHVRSALCASCLKGDACTSEAVDFLLKHVHGVVASADGPIVDAADRVIDLPQCVLRMEELG</sequence>
<evidence type="ECO:0000259" key="1">
    <source>
        <dbReference type="Pfam" id="PF04256"/>
    </source>
</evidence>
<feature type="domain" description="DUF5616" evidence="2">
    <location>
        <begin position="70"/>
        <end position="207"/>
    </location>
</feature>
<comment type="caution">
    <text evidence="3">The sequence shown here is derived from an EMBL/GenBank/DDBJ whole genome shotgun (WGS) entry which is preliminary data.</text>
</comment>
<name>A0A832RX11_9EURY</name>
<dbReference type="Proteomes" id="UP000600363">
    <property type="component" value="Unassembled WGS sequence"/>
</dbReference>
<feature type="domain" description="DUF434" evidence="1">
    <location>
        <begin position="10"/>
        <end position="64"/>
    </location>
</feature>
<dbReference type="InterPro" id="IPR041652">
    <property type="entry name" value="DUF5616"/>
</dbReference>
<dbReference type="AlphaFoldDB" id="A0A832RX11"/>
<dbReference type="InterPro" id="IPR007368">
    <property type="entry name" value="DUF434"/>
</dbReference>
<dbReference type="RefSeq" id="WP_042684112.1">
    <property type="nucleotide sequence ID" value="NZ_DUIH01000016.1"/>
</dbReference>
<proteinExistence type="predicted"/>
<reference evidence="3" key="1">
    <citation type="journal article" date="2020" name="bioRxiv">
        <title>A rank-normalized archaeal taxonomy based on genome phylogeny resolves widespread incomplete and uneven classifications.</title>
        <authorList>
            <person name="Rinke C."/>
            <person name="Chuvochina M."/>
            <person name="Mussig A.J."/>
            <person name="Chaumeil P.-A."/>
            <person name="Waite D.W."/>
            <person name="Whitman W.B."/>
            <person name="Parks D.H."/>
            <person name="Hugenholtz P."/>
        </authorList>
    </citation>
    <scope>NUCLEOTIDE SEQUENCE</scope>
    <source>
        <strain evidence="3">UBA12518</strain>
    </source>
</reference>
<dbReference type="PANTHER" id="PTHR42252">
    <property type="entry name" value="DUF5616 DOMAIN-CONTAINING PROTEIN"/>
    <property type="match status" value="1"/>
</dbReference>
<dbReference type="PANTHER" id="PTHR42252:SF1">
    <property type="entry name" value="DUF434 DOMAIN-CONTAINING PROTEIN"/>
    <property type="match status" value="1"/>
</dbReference>
<accession>A0A832RX11</accession>